<protein>
    <submittedName>
        <fullName evidence="2">Uncharacterized protein</fullName>
    </submittedName>
</protein>
<dbReference type="KEGG" id="kro:BVG79_02112"/>
<proteinExistence type="predicted"/>
<gene>
    <name evidence="2" type="ORF">BVG79_02112</name>
</gene>
<dbReference type="EMBL" id="CP019937">
    <property type="protein sequence ID" value="ARO15452.1"/>
    <property type="molecule type" value="Genomic_DNA"/>
</dbReference>
<evidence type="ECO:0000256" key="1">
    <source>
        <dbReference type="SAM" id="MobiDB-lite"/>
    </source>
</evidence>
<dbReference type="AlphaFoldDB" id="A0A1W6P1R1"/>
<accession>A0A1W6P1R1</accession>
<reference evidence="2 3" key="1">
    <citation type="submission" date="2017-02" db="EMBL/GenBank/DDBJ databases">
        <title>Ketogulonicigenium robustum SPU B003 Genome sequencing and assembly.</title>
        <authorList>
            <person name="Li Y."/>
            <person name="Liu L."/>
            <person name="Wang C."/>
            <person name="Zhang M."/>
            <person name="Zhang T."/>
            <person name="Zhang Y."/>
        </authorList>
    </citation>
    <scope>NUCLEOTIDE SEQUENCE [LARGE SCALE GENOMIC DNA]</scope>
    <source>
        <strain evidence="2 3">SPU_B003</strain>
    </source>
</reference>
<sequence>MAACSPAPDIEEGTAAAPAPYPRLVNIDPLLAQAKQIGTDPTPTQDELAQRAEALRARAEALRANN</sequence>
<feature type="region of interest" description="Disordered" evidence="1">
    <location>
        <begin position="1"/>
        <end position="20"/>
    </location>
</feature>
<name>A0A1W6P1R1_9RHOB</name>
<evidence type="ECO:0000313" key="2">
    <source>
        <dbReference type="EMBL" id="ARO15452.1"/>
    </source>
</evidence>
<dbReference type="Proteomes" id="UP000242447">
    <property type="component" value="Chromosome"/>
</dbReference>
<organism evidence="2 3">
    <name type="scientific">Ketogulonicigenium robustum</name>
    <dbReference type="NCBI Taxonomy" id="92947"/>
    <lineage>
        <taxon>Bacteria</taxon>
        <taxon>Pseudomonadati</taxon>
        <taxon>Pseudomonadota</taxon>
        <taxon>Alphaproteobacteria</taxon>
        <taxon>Rhodobacterales</taxon>
        <taxon>Roseobacteraceae</taxon>
        <taxon>Ketogulonicigenium</taxon>
    </lineage>
</organism>
<evidence type="ECO:0000313" key="3">
    <source>
        <dbReference type="Proteomes" id="UP000242447"/>
    </source>
</evidence>
<keyword evidence="3" id="KW-1185">Reference proteome</keyword>